<dbReference type="InterPro" id="IPR055334">
    <property type="entry name" value="PEX8-like"/>
</dbReference>
<comment type="caution">
    <text evidence="1">The sequence shown here is derived from an EMBL/GenBank/DDBJ whole genome shotgun (WGS) entry which is preliminary data.</text>
</comment>
<proteinExistence type="predicted"/>
<dbReference type="HOGENOM" id="CLU_441495_0_0_1"/>
<reference evidence="2" key="1">
    <citation type="journal article" date="2014" name="Microb. Cell Fact.">
        <title>Exploiting Issatchenkia orientalis SD108 for succinic acid production.</title>
        <authorList>
            <person name="Xiao H."/>
            <person name="Shao Z."/>
            <person name="Jiang Y."/>
            <person name="Dole S."/>
            <person name="Zhao H."/>
        </authorList>
    </citation>
    <scope>NUCLEOTIDE SEQUENCE [LARGE SCALE GENOMIC DNA]</scope>
    <source>
        <strain evidence="2">SD108</strain>
    </source>
</reference>
<dbReference type="Proteomes" id="UP000029867">
    <property type="component" value="Unassembled WGS sequence"/>
</dbReference>
<evidence type="ECO:0008006" key="3">
    <source>
        <dbReference type="Google" id="ProtNLM"/>
    </source>
</evidence>
<evidence type="ECO:0000313" key="1">
    <source>
        <dbReference type="EMBL" id="KGK37118.1"/>
    </source>
</evidence>
<evidence type="ECO:0000313" key="2">
    <source>
        <dbReference type="Proteomes" id="UP000029867"/>
    </source>
</evidence>
<gene>
    <name evidence="1" type="ORF">JL09_g3733</name>
</gene>
<dbReference type="PANTHER" id="PTHR39214">
    <property type="entry name" value="MICROBODY (PEROXISOME) BIOGENESIS PROTEIN PEROXIN 8 (EUROFUNG)"/>
    <property type="match status" value="1"/>
</dbReference>
<dbReference type="AlphaFoldDB" id="A0A099NWD3"/>
<dbReference type="VEuPathDB" id="FungiDB:C5L36_0B02080"/>
<name>A0A099NWD3_PICKU</name>
<sequence>MSSLDKKFGNQGRHLLQLEYDTINRKREFPIPTELDYLFHDIEHCNSFETPPDKIISYLVNYYPKLKNKENVELLTKVFLKCPVFFQSFHSVTLNNSSKIVNAFHFILYEKFKITNPTVSFIDFQSSIYTAMLATLQDDPTSYWKILPVLAGCISSVKSMNMYNSTPEYNNVIKKLNHLFCHMFSDLYIHLNITPLPLEISYSYLIILCAAQENMSDAFYRKLLNTNPTLLSVVTSLIFHSTEGLKEGSVLFSPNTYNSLVQKSPVIRNMNRLVFLYGRLCRGMPQTTNSLYQIYMSLGCIVSFCLNISNEELENLLHDTKWDLAKYTFFSIVIVFEHSTAAIISGKHGINKWSSDIATQVLFCFFQLSFILDQIGTGGFDSYNFAFSSATSFLNENDHEAANSLAQSMLNNLPSTKTQLSGNGTSKLNFFLRTVEVLLPSLKESFKKMVLFPLIDRVMFNGAPSSIEFCHSIMIKRLGMSSAKEISKLQDIIYPYFGQVLIQFPKVLSLSQTTLIVETCGGVLPPGTSHFKAVLLDLVKFQISMSGYSPLPARSVQQNGKTITIPEKLHTRKSGLVSFLIIMLRFVEVDELILRLNEVKKEIDMLVGERDIYKLYDILWETILVINKFDTQVGQMAISWWYETVNSGQVPKL</sequence>
<dbReference type="EMBL" id="JQFK01000044">
    <property type="protein sequence ID" value="KGK37118.1"/>
    <property type="molecule type" value="Genomic_DNA"/>
</dbReference>
<organism evidence="1 2">
    <name type="scientific">Pichia kudriavzevii</name>
    <name type="common">Yeast</name>
    <name type="synonym">Issatchenkia orientalis</name>
    <dbReference type="NCBI Taxonomy" id="4909"/>
    <lineage>
        <taxon>Eukaryota</taxon>
        <taxon>Fungi</taxon>
        <taxon>Dikarya</taxon>
        <taxon>Ascomycota</taxon>
        <taxon>Saccharomycotina</taxon>
        <taxon>Pichiomycetes</taxon>
        <taxon>Pichiales</taxon>
        <taxon>Pichiaceae</taxon>
        <taxon>Pichia</taxon>
    </lineage>
</organism>
<accession>A0A099NWD3</accession>
<protein>
    <recommendedName>
        <fullName evidence="3">Peroxisomal biogenesis factor 8</fullName>
    </recommendedName>
</protein>
<dbReference type="PANTHER" id="PTHR39214:SF1">
    <property type="entry name" value="MICROBODY (PEROXISOME) BIOGENESIS PROTEIN PEROXIN 8 (EUROFUNG)"/>
    <property type="match status" value="1"/>
</dbReference>